<evidence type="ECO:0000313" key="4">
    <source>
        <dbReference type="EMBL" id="NYZ24671.1"/>
    </source>
</evidence>
<proteinExistence type="predicted"/>
<dbReference type="InterPro" id="IPR016166">
    <property type="entry name" value="FAD-bd_PCMH"/>
</dbReference>
<feature type="region of interest" description="Disordered" evidence="2">
    <location>
        <begin position="430"/>
        <end position="457"/>
    </location>
</feature>
<dbReference type="Gene3D" id="3.30.465.10">
    <property type="match status" value="1"/>
</dbReference>
<keyword evidence="1" id="KW-0285">Flavoprotein</keyword>
<organism evidence="4 5">
    <name type="scientific">Azospirillum oleiclasticum</name>
    <dbReference type="NCBI Taxonomy" id="2735135"/>
    <lineage>
        <taxon>Bacteria</taxon>
        <taxon>Pseudomonadati</taxon>
        <taxon>Pseudomonadota</taxon>
        <taxon>Alphaproteobacteria</taxon>
        <taxon>Rhodospirillales</taxon>
        <taxon>Azospirillaceae</taxon>
        <taxon>Azospirillum</taxon>
    </lineage>
</organism>
<gene>
    <name evidence="4" type="ORF">HND93_33625</name>
</gene>
<dbReference type="PANTHER" id="PTHR43762">
    <property type="entry name" value="L-GULONOLACTONE OXIDASE"/>
    <property type="match status" value="1"/>
</dbReference>
<name>A0ABX2TJZ1_9PROT</name>
<reference evidence="4 5" key="1">
    <citation type="submission" date="2020-05" db="EMBL/GenBank/DDBJ databases">
        <title>Azospirillum oleiclasticum sp. nov, a nitrogen-fixing and heavy crude oil-emulsifying bacterium isolated from the crude oil of Yumen Oilfield.</title>
        <authorList>
            <person name="Wu D."/>
            <person name="Cai M."/>
            <person name="Zhang X."/>
        </authorList>
    </citation>
    <scope>NUCLEOTIDE SEQUENCE [LARGE SCALE GENOMIC DNA]</scope>
    <source>
        <strain evidence="4 5">ROY-1-1-2</strain>
    </source>
</reference>
<evidence type="ECO:0000259" key="3">
    <source>
        <dbReference type="PROSITE" id="PS51387"/>
    </source>
</evidence>
<keyword evidence="5" id="KW-1185">Reference proteome</keyword>
<accession>A0ABX2TJZ1</accession>
<dbReference type="Pfam" id="PF01565">
    <property type="entry name" value="FAD_binding_4"/>
    <property type="match status" value="1"/>
</dbReference>
<dbReference type="Proteomes" id="UP000584642">
    <property type="component" value="Unassembled WGS sequence"/>
</dbReference>
<dbReference type="InterPro" id="IPR036318">
    <property type="entry name" value="FAD-bd_PCMH-like_sf"/>
</dbReference>
<sequence>MARPRFADEAASLLAAPDGPTSVLPYGMGRSYGDSCLNRDGGLLDARGLDRFVAFDRETGLLEVEGGVTLADILRVLDHAPPSERRWFLPVTPGTKFVTVGGAIANDVHGKNHHEAGTFGRHVAGLRLLRSDGRVLDCSMADNPELFAATIGGLGLTGLILRAAIRLKPVPGPWMESEDIRYETLEDFFALSEESLAGWEYSVAWIDCLAKGRALGRGIFTRSRHTGEAPAGAKPRTAYEPRLSVPLDFPGFALNKASITAFNALYRRRIPAGGTRGTVHYDPVFYPLDAIGLWNRMYGARGFYQYQCAVPTAGAPETVRALLETIAAAGQGSFLAVLKTLGDVPSPGLLSFPMPGATLALDFPNTGAATHALLDRLDAIVAEAGGRLYPAKDGRMPAGLFQSGYPRWREFAAHIDPRFSSSFWRRVSVPVDQPSLGPSPGPSDSPPSHSPSPSPRP</sequence>
<dbReference type="InterPro" id="IPR006094">
    <property type="entry name" value="Oxid_FAD_bind_N"/>
</dbReference>
<keyword evidence="1" id="KW-0274">FAD</keyword>
<dbReference type="PANTHER" id="PTHR43762:SF1">
    <property type="entry name" value="D-ARABINONO-1,4-LACTONE OXIDASE"/>
    <property type="match status" value="1"/>
</dbReference>
<dbReference type="PROSITE" id="PS51387">
    <property type="entry name" value="FAD_PCMH"/>
    <property type="match status" value="1"/>
</dbReference>
<comment type="caution">
    <text evidence="4">The sequence shown here is derived from an EMBL/GenBank/DDBJ whole genome shotgun (WGS) entry which is preliminary data.</text>
</comment>
<evidence type="ECO:0000256" key="2">
    <source>
        <dbReference type="SAM" id="MobiDB-lite"/>
    </source>
</evidence>
<evidence type="ECO:0000256" key="1">
    <source>
        <dbReference type="ARBA" id="ARBA00022827"/>
    </source>
</evidence>
<feature type="domain" description="FAD-binding PCMH-type" evidence="3">
    <location>
        <begin position="1"/>
        <end position="170"/>
    </location>
</feature>
<dbReference type="EMBL" id="JABFDB010000042">
    <property type="protein sequence ID" value="NYZ24671.1"/>
    <property type="molecule type" value="Genomic_DNA"/>
</dbReference>
<dbReference type="InterPro" id="IPR016169">
    <property type="entry name" value="FAD-bd_PCMH_sub2"/>
</dbReference>
<dbReference type="SUPFAM" id="SSF56176">
    <property type="entry name" value="FAD-binding/transporter-associated domain-like"/>
    <property type="match status" value="1"/>
</dbReference>
<feature type="compositionally biased region" description="Pro residues" evidence="2">
    <location>
        <begin position="437"/>
        <end position="457"/>
    </location>
</feature>
<protein>
    <submittedName>
        <fullName evidence="4">FAD-binding oxidoreductase</fullName>
    </submittedName>
</protein>
<evidence type="ECO:0000313" key="5">
    <source>
        <dbReference type="Proteomes" id="UP000584642"/>
    </source>
</evidence>
<dbReference type="InterPro" id="IPR010031">
    <property type="entry name" value="FAD_lactone_oxidase-like"/>
</dbReference>